<name>A0ABY8QS16_9MICO</name>
<feature type="domain" description="MurNAc-LAA" evidence="2">
    <location>
        <begin position="241"/>
        <end position="358"/>
    </location>
</feature>
<accession>A0ABY8QS16</accession>
<dbReference type="Proteomes" id="UP001209083">
    <property type="component" value="Chromosome"/>
</dbReference>
<keyword evidence="4" id="KW-1185">Reference proteome</keyword>
<gene>
    <name evidence="3" type="ORF">LWF01_17155</name>
</gene>
<dbReference type="PANTHER" id="PTHR30404">
    <property type="entry name" value="N-ACETYLMURAMOYL-L-ALANINE AMIDASE"/>
    <property type="match status" value="1"/>
</dbReference>
<dbReference type="RefSeq" id="WP_349638586.1">
    <property type="nucleotide sequence ID" value="NZ_CP090958.1"/>
</dbReference>
<dbReference type="SUPFAM" id="SSF47090">
    <property type="entry name" value="PGBD-like"/>
    <property type="match status" value="2"/>
</dbReference>
<organism evidence="3 4">
    <name type="scientific">Saxibacter everestensis</name>
    <dbReference type="NCBI Taxonomy" id="2909229"/>
    <lineage>
        <taxon>Bacteria</taxon>
        <taxon>Bacillati</taxon>
        <taxon>Actinomycetota</taxon>
        <taxon>Actinomycetes</taxon>
        <taxon>Micrococcales</taxon>
        <taxon>Brevibacteriaceae</taxon>
        <taxon>Saxibacter</taxon>
    </lineage>
</organism>
<dbReference type="Gene3D" id="3.40.630.40">
    <property type="entry name" value="Zn-dependent exopeptidases"/>
    <property type="match status" value="1"/>
</dbReference>
<dbReference type="InterPro" id="IPR036366">
    <property type="entry name" value="PGBDSf"/>
</dbReference>
<proteinExistence type="predicted"/>
<keyword evidence="1" id="KW-0378">Hydrolase</keyword>
<dbReference type="SMART" id="SM00646">
    <property type="entry name" value="Ami_3"/>
    <property type="match status" value="1"/>
</dbReference>
<dbReference type="Pfam" id="PF01520">
    <property type="entry name" value="Amidase_3"/>
    <property type="match status" value="1"/>
</dbReference>
<evidence type="ECO:0000259" key="2">
    <source>
        <dbReference type="SMART" id="SM00646"/>
    </source>
</evidence>
<protein>
    <submittedName>
        <fullName evidence="3">Peptidoglycan-binding protein</fullName>
    </submittedName>
</protein>
<evidence type="ECO:0000313" key="4">
    <source>
        <dbReference type="Proteomes" id="UP001209083"/>
    </source>
</evidence>
<dbReference type="CDD" id="cd02696">
    <property type="entry name" value="MurNAc-LAA"/>
    <property type="match status" value="1"/>
</dbReference>
<evidence type="ECO:0000313" key="3">
    <source>
        <dbReference type="EMBL" id="WGW11794.1"/>
    </source>
</evidence>
<dbReference type="PANTHER" id="PTHR30404:SF0">
    <property type="entry name" value="N-ACETYLMURAMOYL-L-ALANINE AMIDASE AMIC"/>
    <property type="match status" value="1"/>
</dbReference>
<sequence length="385" mass="40961">MRTNAERPIALILRRGDRSSALPSIREQLIRSGSQISHLSPADVDNPELFDDHVDAAVRAFQQDRGLLVDGVIGPQTVRALDSAHWALGDRILRFDPVRILQGDDVVSLQKRLRDLGVFTGQVDGMLGVETEAALRELQRGLGLTADGVCGPATLRGISKLGRAVTGGNPFAMHEAERVVSAGSSLAGKVIVIESGGEKPSAGNGLLESNVAADVARRLEGRLSAVGAAAIATTDASAMSAALSEDVVADIYLSIRCDASPSAEPNGFATFYYGKDNDAADASPIGASLAGLIQREVIARTDLLDCRSHARSWDVLRRVPMPAVQLAVGYLSNPGDARRLADPAFRDTVAEAVLAAIQRLYLPEDDDRPTGTLRVDEVLAYTRRK</sequence>
<dbReference type="InterPro" id="IPR002508">
    <property type="entry name" value="MurNAc-LAA_cat"/>
</dbReference>
<dbReference type="InterPro" id="IPR036365">
    <property type="entry name" value="PGBD-like_sf"/>
</dbReference>
<dbReference type="EMBL" id="CP090958">
    <property type="protein sequence ID" value="WGW11794.1"/>
    <property type="molecule type" value="Genomic_DNA"/>
</dbReference>
<dbReference type="Pfam" id="PF01471">
    <property type="entry name" value="PG_binding_1"/>
    <property type="match status" value="2"/>
</dbReference>
<dbReference type="InterPro" id="IPR002477">
    <property type="entry name" value="Peptidoglycan-bd-like"/>
</dbReference>
<dbReference type="Gene3D" id="1.10.101.10">
    <property type="entry name" value="PGBD-like superfamily/PGBD"/>
    <property type="match status" value="2"/>
</dbReference>
<reference evidence="3 4" key="1">
    <citation type="submission" date="2023-05" db="EMBL/GenBank/DDBJ databases">
        <title>Lithophilousrod everest ZFBP1038 complete genpme.</title>
        <authorList>
            <person name="Tian M."/>
        </authorList>
    </citation>
    <scope>NUCLEOTIDE SEQUENCE [LARGE SCALE GENOMIC DNA]</scope>
    <source>
        <strain evidence="3 4">ZFBP1038</strain>
    </source>
</reference>
<dbReference type="InterPro" id="IPR050695">
    <property type="entry name" value="N-acetylmuramoyl_amidase_3"/>
</dbReference>
<dbReference type="SUPFAM" id="SSF53187">
    <property type="entry name" value="Zn-dependent exopeptidases"/>
    <property type="match status" value="1"/>
</dbReference>
<evidence type="ECO:0000256" key="1">
    <source>
        <dbReference type="ARBA" id="ARBA00022801"/>
    </source>
</evidence>